<organism evidence="2">
    <name type="scientific">Hubei narna-like virus 10</name>
    <dbReference type="NCBI Taxonomy" id="1922940"/>
    <lineage>
        <taxon>Viruses</taxon>
        <taxon>Riboviria</taxon>
    </lineage>
</organism>
<feature type="region of interest" description="Disordered" evidence="1">
    <location>
        <begin position="139"/>
        <end position="163"/>
    </location>
</feature>
<feature type="compositionally biased region" description="Acidic residues" evidence="1">
    <location>
        <begin position="154"/>
        <end position="163"/>
    </location>
</feature>
<dbReference type="EMBL" id="KX883580">
    <property type="protein sequence ID" value="APG77209.1"/>
    <property type="molecule type" value="Genomic_RNA"/>
</dbReference>
<protein>
    <submittedName>
        <fullName evidence="2">Uncharacterized protein</fullName>
    </submittedName>
</protein>
<sequence length="234" mass="26831">MTTREIRELLRHAKDHRHELYALNEMTIFPYVRVRVHLPVPEDSEVVMLKRRYNNVSTFQPSTVVRDQIQFCHQVLRKTPDGFKPSTVLTCTLNQSASRPFARQSLKTDSLTRTIKKEIIQDLPLIVPGLLKDEEEELPIRATSGTQVPSDSSSEGDDWEDLEFDPIETVLPGTLTSSVPIRKEKVDKTLMLGLLRSQSLTLQHSGSPSSVKMEQRSKGFETQSWSKKRTRKFQ</sequence>
<evidence type="ECO:0000313" key="2">
    <source>
        <dbReference type="EMBL" id="APG77209.1"/>
    </source>
</evidence>
<feature type="compositionally biased region" description="Polar residues" evidence="1">
    <location>
        <begin position="202"/>
        <end position="212"/>
    </location>
</feature>
<feature type="region of interest" description="Disordered" evidence="1">
    <location>
        <begin position="202"/>
        <end position="234"/>
    </location>
</feature>
<name>A0A1L3KIR3_9VIRU</name>
<proteinExistence type="predicted"/>
<evidence type="ECO:0000256" key="1">
    <source>
        <dbReference type="SAM" id="MobiDB-lite"/>
    </source>
</evidence>
<reference evidence="2" key="1">
    <citation type="journal article" date="2016" name="Nature">
        <title>Redefining the invertebrate RNA virosphere.</title>
        <authorList>
            <person name="Shi M."/>
            <person name="Lin X.D."/>
            <person name="Tian J.H."/>
            <person name="Chen L.J."/>
            <person name="Chen X."/>
            <person name="Li C.X."/>
            <person name="Qin X.C."/>
            <person name="Li J."/>
            <person name="Cao J.P."/>
            <person name="Eden J.S."/>
            <person name="Buchmann J."/>
            <person name="Wang W."/>
            <person name="Xu J."/>
            <person name="Holmes E.C."/>
            <person name="Zhang Y.Z."/>
        </authorList>
    </citation>
    <scope>NUCLEOTIDE SEQUENCE</scope>
    <source>
        <strain evidence="2">WHBL60499</strain>
    </source>
</reference>
<accession>A0A1L3KIR3</accession>